<keyword evidence="2" id="KW-1185">Reference proteome</keyword>
<evidence type="ECO:0000313" key="1">
    <source>
        <dbReference type="EMBL" id="VDM73614.1"/>
    </source>
</evidence>
<dbReference type="EMBL" id="UYYB01031595">
    <property type="protein sequence ID" value="VDM73614.1"/>
    <property type="molecule type" value="Genomic_DNA"/>
</dbReference>
<dbReference type="AlphaFoldDB" id="A0A3P7J6V3"/>
<organism evidence="1 2">
    <name type="scientific">Strongylus vulgaris</name>
    <name type="common">Blood worm</name>
    <dbReference type="NCBI Taxonomy" id="40348"/>
    <lineage>
        <taxon>Eukaryota</taxon>
        <taxon>Metazoa</taxon>
        <taxon>Ecdysozoa</taxon>
        <taxon>Nematoda</taxon>
        <taxon>Chromadorea</taxon>
        <taxon>Rhabditida</taxon>
        <taxon>Rhabditina</taxon>
        <taxon>Rhabditomorpha</taxon>
        <taxon>Strongyloidea</taxon>
        <taxon>Strongylidae</taxon>
        <taxon>Strongylus</taxon>
    </lineage>
</organism>
<reference evidence="1 2" key="1">
    <citation type="submission" date="2018-11" db="EMBL/GenBank/DDBJ databases">
        <authorList>
            <consortium name="Pathogen Informatics"/>
        </authorList>
    </citation>
    <scope>NUCLEOTIDE SEQUENCE [LARGE SCALE GENOMIC DNA]</scope>
</reference>
<proteinExistence type="predicted"/>
<protein>
    <submittedName>
        <fullName evidence="1">Uncharacterized protein</fullName>
    </submittedName>
</protein>
<name>A0A3P7J6V3_STRVU</name>
<accession>A0A3P7J6V3</accession>
<gene>
    <name evidence="1" type="ORF">SVUK_LOCUS8612</name>
</gene>
<sequence length="63" mass="6973">MTLKQSTITINVELDAPLNLQYASTVESLIREIVRFAIVHLDMVELSAIRGSALTRAEISNLC</sequence>
<dbReference type="Proteomes" id="UP000270094">
    <property type="component" value="Unassembled WGS sequence"/>
</dbReference>
<evidence type="ECO:0000313" key="2">
    <source>
        <dbReference type="Proteomes" id="UP000270094"/>
    </source>
</evidence>